<proteinExistence type="inferred from homology"/>
<comment type="similarity">
    <text evidence="1">Belongs to the 'phage' integrase family.</text>
</comment>
<dbReference type="InterPro" id="IPR011010">
    <property type="entry name" value="DNA_brk_join_enz"/>
</dbReference>
<dbReference type="PANTHER" id="PTHR30349">
    <property type="entry name" value="PHAGE INTEGRASE-RELATED"/>
    <property type="match status" value="1"/>
</dbReference>
<dbReference type="InterPro" id="IPR050090">
    <property type="entry name" value="Tyrosine_recombinase_XerCD"/>
</dbReference>
<evidence type="ECO:0000313" key="6">
    <source>
        <dbReference type="Proteomes" id="UP000095591"/>
    </source>
</evidence>
<gene>
    <name evidence="5" type="ORF">ERS852429_00737</name>
</gene>
<dbReference type="EMBL" id="CYXP01000001">
    <property type="protein sequence ID" value="CUM82064.1"/>
    <property type="molecule type" value="Genomic_DNA"/>
</dbReference>
<protein>
    <submittedName>
        <fullName evidence="5">Site-specific tyrosine recombinase XerD</fullName>
    </submittedName>
</protein>
<reference evidence="5 6" key="1">
    <citation type="submission" date="2015-09" db="EMBL/GenBank/DDBJ databases">
        <authorList>
            <consortium name="Pathogen Informatics"/>
        </authorList>
    </citation>
    <scope>NUCLEOTIDE SEQUENCE [LARGE SCALE GENOMIC DNA]</scope>
    <source>
        <strain evidence="5 6">2789STDY5608872</strain>
    </source>
</reference>
<keyword evidence="3" id="KW-0233">DNA recombination</keyword>
<dbReference type="InterPro" id="IPR010998">
    <property type="entry name" value="Integrase_recombinase_N"/>
</dbReference>
<dbReference type="GO" id="GO:0015074">
    <property type="term" value="P:DNA integration"/>
    <property type="evidence" value="ECO:0007669"/>
    <property type="project" value="InterPro"/>
</dbReference>
<dbReference type="Gene3D" id="1.10.150.130">
    <property type="match status" value="1"/>
</dbReference>
<dbReference type="PROSITE" id="PS51898">
    <property type="entry name" value="TYR_RECOMBINASE"/>
    <property type="match status" value="1"/>
</dbReference>
<dbReference type="CDD" id="cd01185">
    <property type="entry name" value="INTN1_C_like"/>
    <property type="match status" value="1"/>
</dbReference>
<evidence type="ECO:0000256" key="3">
    <source>
        <dbReference type="ARBA" id="ARBA00023172"/>
    </source>
</evidence>
<dbReference type="GO" id="GO:0006310">
    <property type="term" value="P:DNA recombination"/>
    <property type="evidence" value="ECO:0007669"/>
    <property type="project" value="UniProtKB-KW"/>
</dbReference>
<dbReference type="Gene3D" id="1.10.443.10">
    <property type="entry name" value="Intergrase catalytic core"/>
    <property type="match status" value="1"/>
</dbReference>
<evidence type="ECO:0000313" key="5">
    <source>
        <dbReference type="EMBL" id="CUM82064.1"/>
    </source>
</evidence>
<accession>A0A173RV98</accession>
<organism evidence="5 6">
    <name type="scientific">Parabacteroides distasonis</name>
    <dbReference type="NCBI Taxonomy" id="823"/>
    <lineage>
        <taxon>Bacteria</taxon>
        <taxon>Pseudomonadati</taxon>
        <taxon>Bacteroidota</taxon>
        <taxon>Bacteroidia</taxon>
        <taxon>Bacteroidales</taxon>
        <taxon>Tannerellaceae</taxon>
        <taxon>Parabacteroides</taxon>
    </lineage>
</organism>
<name>A0A173RV98_PARDI</name>
<dbReference type="InterPro" id="IPR025269">
    <property type="entry name" value="SAM-like_dom"/>
</dbReference>
<dbReference type="GO" id="GO:0003677">
    <property type="term" value="F:DNA binding"/>
    <property type="evidence" value="ECO:0007669"/>
    <property type="project" value="UniProtKB-KW"/>
</dbReference>
<dbReference type="InterPro" id="IPR013762">
    <property type="entry name" value="Integrase-like_cat_sf"/>
</dbReference>
<keyword evidence="2" id="KW-0238">DNA-binding</keyword>
<feature type="domain" description="Tyr recombinase" evidence="4">
    <location>
        <begin position="110"/>
        <end position="297"/>
    </location>
</feature>
<dbReference type="Pfam" id="PF13102">
    <property type="entry name" value="Phage_int_SAM_5"/>
    <property type="match status" value="1"/>
</dbReference>
<sequence>MKKEEDFVMGLSIYMACLREKKRYSTAKSYQDALNSFKCFCGMEAIPYAYINRNRLLCYQSWLLDKGRSLNTVSTYMRRIRHIYNLAVEANEAPFVPNLFKDVFTGVESKRKKALPQEMLERMFNAELEDQSLRRVQLTVRLMFAFSGIAFVDLAHLKWENIRDGILQYHRQKSGSLIQLEIPSGALRLLDELSACTAKESLYLFPFLSGTRTGEAAYKEYNRILSRFNHDLKLLARSTGVTLPVTSYTIRHSFASFLKEQDVSIEVISELLGHKSIKTTQIYLKSFSLERLSKVNRNCFESVCKPIPKVG</sequence>
<dbReference type="AlphaFoldDB" id="A0A173RV98"/>
<dbReference type="InterPro" id="IPR002104">
    <property type="entry name" value="Integrase_catalytic"/>
</dbReference>
<dbReference type="SUPFAM" id="SSF56349">
    <property type="entry name" value="DNA breaking-rejoining enzymes"/>
    <property type="match status" value="1"/>
</dbReference>
<dbReference type="PANTHER" id="PTHR30349:SF64">
    <property type="entry name" value="PROPHAGE INTEGRASE INTD-RELATED"/>
    <property type="match status" value="1"/>
</dbReference>
<dbReference type="RefSeq" id="WP_044546213.1">
    <property type="nucleotide sequence ID" value="NZ_CDRH01000541.1"/>
</dbReference>
<dbReference type="Proteomes" id="UP000095591">
    <property type="component" value="Unassembled WGS sequence"/>
</dbReference>
<dbReference type="Pfam" id="PF00589">
    <property type="entry name" value="Phage_integrase"/>
    <property type="match status" value="1"/>
</dbReference>
<evidence type="ECO:0000256" key="1">
    <source>
        <dbReference type="ARBA" id="ARBA00008857"/>
    </source>
</evidence>
<evidence type="ECO:0000256" key="2">
    <source>
        <dbReference type="ARBA" id="ARBA00023125"/>
    </source>
</evidence>
<evidence type="ECO:0000259" key="4">
    <source>
        <dbReference type="PROSITE" id="PS51898"/>
    </source>
</evidence>